<dbReference type="AlphaFoldDB" id="K6UKJ6"/>
<name>K6UKJ6_PLACD</name>
<dbReference type="CDD" id="cd20558">
    <property type="entry name" value="CYCLIN_ScPCL7-like"/>
    <property type="match status" value="1"/>
</dbReference>
<reference evidence="2 3" key="1">
    <citation type="journal article" date="2012" name="Nat. Genet.">
        <title>Plasmodium cynomolgi genome sequences provide insight into Plasmodium vivax and the monkey malaria clade.</title>
        <authorList>
            <person name="Tachibana S."/>
            <person name="Sullivan S.A."/>
            <person name="Kawai S."/>
            <person name="Nakamura S."/>
            <person name="Kim H.R."/>
            <person name="Goto N."/>
            <person name="Arisue N."/>
            <person name="Palacpac N.M.Q."/>
            <person name="Honma H."/>
            <person name="Yagi M."/>
            <person name="Tougan T."/>
            <person name="Katakai Y."/>
            <person name="Kaneko O."/>
            <person name="Mita T."/>
            <person name="Kita K."/>
            <person name="Yasutomi Y."/>
            <person name="Sutton P.L."/>
            <person name="Shakhbatyan R."/>
            <person name="Horii T."/>
            <person name="Yasunaga T."/>
            <person name="Barnwell J.W."/>
            <person name="Escalante A.A."/>
            <person name="Carlton J.M."/>
            <person name="Tanabe K."/>
        </authorList>
    </citation>
    <scope>NUCLEOTIDE SEQUENCE [LARGE SCALE GENOMIC DNA]</scope>
    <source>
        <strain evidence="2 3">B</strain>
    </source>
</reference>
<dbReference type="InterPro" id="IPR036915">
    <property type="entry name" value="Cyclin-like_sf"/>
</dbReference>
<gene>
    <name evidence="2" type="ORF">PCYB_102330</name>
</gene>
<dbReference type="Pfam" id="PF08613">
    <property type="entry name" value="Cyclin"/>
    <property type="match status" value="1"/>
</dbReference>
<dbReference type="Gene3D" id="1.10.472.10">
    <property type="entry name" value="Cyclin-like"/>
    <property type="match status" value="1"/>
</dbReference>
<dbReference type="KEGG" id="pcy:PCYB_102330"/>
<protein>
    <submittedName>
        <fullName evidence="2">Cyclin2 related protein</fullName>
    </submittedName>
</protein>
<accession>K6UKJ6</accession>
<dbReference type="GO" id="GO:0019901">
    <property type="term" value="F:protein kinase binding"/>
    <property type="evidence" value="ECO:0007669"/>
    <property type="project" value="InterPro"/>
</dbReference>
<feature type="non-terminal residue" evidence="2">
    <location>
        <position position="251"/>
    </location>
</feature>
<dbReference type="PANTHER" id="PTHR15615">
    <property type="match status" value="1"/>
</dbReference>
<evidence type="ECO:0000256" key="1">
    <source>
        <dbReference type="SAM" id="MobiDB-lite"/>
    </source>
</evidence>
<dbReference type="PANTHER" id="PTHR15615:SF108">
    <property type="entry name" value="PROTEIN CNPPD1"/>
    <property type="match status" value="1"/>
</dbReference>
<organism evidence="2 3">
    <name type="scientific">Plasmodium cynomolgi (strain B)</name>
    <dbReference type="NCBI Taxonomy" id="1120755"/>
    <lineage>
        <taxon>Eukaryota</taxon>
        <taxon>Sar</taxon>
        <taxon>Alveolata</taxon>
        <taxon>Apicomplexa</taxon>
        <taxon>Aconoidasida</taxon>
        <taxon>Haemosporida</taxon>
        <taxon>Plasmodiidae</taxon>
        <taxon>Plasmodium</taxon>
        <taxon>Plasmodium (Plasmodium)</taxon>
    </lineage>
</organism>
<feature type="region of interest" description="Disordered" evidence="1">
    <location>
        <begin position="177"/>
        <end position="213"/>
    </location>
</feature>
<dbReference type="PhylomeDB" id="K6UKJ6"/>
<dbReference type="OrthoDB" id="337735at2759"/>
<dbReference type="RefSeq" id="XP_004222830.1">
    <property type="nucleotide sequence ID" value="XM_004222782.1"/>
</dbReference>
<dbReference type="SUPFAM" id="SSF47954">
    <property type="entry name" value="Cyclin-like"/>
    <property type="match status" value="1"/>
</dbReference>
<dbReference type="Proteomes" id="UP000006319">
    <property type="component" value="Chromosome 10"/>
</dbReference>
<evidence type="ECO:0000313" key="3">
    <source>
        <dbReference type="Proteomes" id="UP000006319"/>
    </source>
</evidence>
<dbReference type="OMA" id="IWRIVAY"/>
<dbReference type="eggNOG" id="KOG1674">
    <property type="taxonomic scope" value="Eukaryota"/>
</dbReference>
<feature type="compositionally biased region" description="Basic residues" evidence="1">
    <location>
        <begin position="193"/>
        <end position="209"/>
    </location>
</feature>
<dbReference type="VEuPathDB" id="PlasmoDB:PCYB_102330"/>
<sequence>MEEYDTEADVPRTENKYITYLPIVLENMIKVNRGKGKITSFHASKVPEISIKNYIQRIGKYTGCSNECFVLLIIYLDRIVKINTDITLSLLCIHRLLITAIMIAAKFFDDLYYSNAFYAKVGGVSTEEINKLEGIFLHLIDYNLFVSSEEYNLYRYSISLAVERYLRRTHVGGQVGMGADKKLGPTNGGDHHRGSHHRGSHHGGGHHRGNCASRPAPVAKPYNLFNYTTPHRTNIMFLKPGNGHNFQTPRG</sequence>
<proteinExistence type="predicted"/>
<dbReference type="EMBL" id="DF157102">
    <property type="protein sequence ID" value="GAB66883.1"/>
    <property type="molecule type" value="Genomic_DNA"/>
</dbReference>
<dbReference type="InterPro" id="IPR013922">
    <property type="entry name" value="Cyclin_PHO80-like"/>
</dbReference>
<dbReference type="GeneID" id="14693242"/>
<keyword evidence="3" id="KW-1185">Reference proteome</keyword>
<evidence type="ECO:0000313" key="2">
    <source>
        <dbReference type="EMBL" id="GAB66883.1"/>
    </source>
</evidence>